<evidence type="ECO:0000256" key="3">
    <source>
        <dbReference type="ARBA" id="ARBA00023033"/>
    </source>
</evidence>
<dbReference type="RefSeq" id="WP_379013958.1">
    <property type="nucleotide sequence ID" value="NZ_JBHSDC010000019.1"/>
</dbReference>
<evidence type="ECO:0000256" key="1">
    <source>
        <dbReference type="ARBA" id="ARBA00007801"/>
    </source>
</evidence>
<dbReference type="SUPFAM" id="SSF52833">
    <property type="entry name" value="Thioredoxin-like"/>
    <property type="match status" value="1"/>
</dbReference>
<dbReference type="InterPro" id="IPR044560">
    <property type="entry name" value="MOase"/>
</dbReference>
<proteinExistence type="inferred from homology"/>
<comment type="similarity">
    <text evidence="1">Belongs to the PheA/TfdB FAD monooxygenase family.</text>
</comment>
<evidence type="ECO:0000256" key="4">
    <source>
        <dbReference type="ARBA" id="ARBA00024018"/>
    </source>
</evidence>
<dbReference type="Gene3D" id="3.50.50.60">
    <property type="entry name" value="FAD/NAD(P)-binding domain"/>
    <property type="match status" value="1"/>
</dbReference>
<evidence type="ECO:0000313" key="6">
    <source>
        <dbReference type="EMBL" id="MFC4232196.1"/>
    </source>
</evidence>
<dbReference type="CDD" id="cd03025">
    <property type="entry name" value="DsbA_FrnE_like"/>
    <property type="match status" value="1"/>
</dbReference>
<dbReference type="PANTHER" id="PTHR45934:SF2">
    <property type="entry name" value="MONOOXYGENASE 1"/>
    <property type="match status" value="1"/>
</dbReference>
<evidence type="ECO:0000259" key="5">
    <source>
        <dbReference type="Pfam" id="PF01494"/>
    </source>
</evidence>
<evidence type="ECO:0000256" key="2">
    <source>
        <dbReference type="ARBA" id="ARBA00023002"/>
    </source>
</evidence>
<dbReference type="EMBL" id="JBHSDC010000019">
    <property type="protein sequence ID" value="MFC4232196.1"/>
    <property type="molecule type" value="Genomic_DNA"/>
</dbReference>
<evidence type="ECO:0000313" key="7">
    <source>
        <dbReference type="Proteomes" id="UP001595906"/>
    </source>
</evidence>
<dbReference type="Gene3D" id="3.40.30.10">
    <property type="entry name" value="Glutaredoxin"/>
    <property type="match status" value="1"/>
</dbReference>
<keyword evidence="7" id="KW-1185">Reference proteome</keyword>
<dbReference type="PANTHER" id="PTHR45934">
    <property type="entry name" value="FAD/NAD(P)-BINDING OXIDOREDUCTASE FAMILY PROTEIN"/>
    <property type="match status" value="1"/>
</dbReference>
<protein>
    <submittedName>
        <fullName evidence="6">FAD-dependent oxidoreductase</fullName>
    </submittedName>
</protein>
<dbReference type="Proteomes" id="UP001595906">
    <property type="component" value="Unassembled WGS sequence"/>
</dbReference>
<dbReference type="InterPro" id="IPR036188">
    <property type="entry name" value="FAD/NAD-bd_sf"/>
</dbReference>
<keyword evidence="3" id="KW-0503">Monooxygenase</keyword>
<dbReference type="Pfam" id="PF13743">
    <property type="entry name" value="Thioredoxin_5"/>
    <property type="match status" value="1"/>
</dbReference>
<feature type="domain" description="FAD-binding" evidence="5">
    <location>
        <begin position="2"/>
        <end position="312"/>
    </location>
</feature>
<comment type="caution">
    <text evidence="6">The sequence shown here is derived from an EMBL/GenBank/DDBJ whole genome shotgun (WGS) entry which is preliminary data.</text>
</comment>
<keyword evidence="2" id="KW-0560">Oxidoreductase</keyword>
<dbReference type="SUPFAM" id="SSF51905">
    <property type="entry name" value="FAD/NAD(P)-binding domain"/>
    <property type="match status" value="1"/>
</dbReference>
<sequence>MKIVVIGGGIAGMSIAILLHHQGMHVVVCERDEEIPARGNAFLMHAEGLSVLEILRKGNKLTALPGRLIDTFHLKRPDDTEVKYLKLEPWQCIKRSDIIAFLYCLFPKENIRKGYLFSHFRYDNNRAVAAVFANGEEEFGDIFIGADGAYSAVRQHLFGKTNFTPVVVKEIVGVLKHPALVQSLGSTFNKYLSKDKGLSFGFIPTSSEELVWFVQFDVNLLPMTCTSEDMMRAFCLELLKDFPEIVHEIVRYNDFTTSYIWNATDFDLLPSFHKENIVLIGDAAHLAVPFTSAGTTNALIDAKVLATWLSHTDDYQTAFTAYYQERAFLVEEHTKLGREIKENFLHPTTEVDDDIKVPLIVNPTTKKTITPKQKCVHLLYFTDPVCSTCWIIQPQLRKLKIEYGAYLEIEYCMGGLLPSWDNYNRGGISKPSDAANYWQKASEKYEMPIYPDIWVDNPLTSSYPPSIAFKAAQMQDTDKAIIFLRRINEMLFFENQNIVEKKLLRQAAYEAGLDAARLLRDIEGKAQLLFEADLELVKELEIKVLPTFIFTDKYNHSKVLKGFQAYEQFEEVLLAFIPDAEKKLSNGNIIDLFTKYPTLTTKEVSFLGNLDMQQTDENLHNLFAEGLLVKHAINKGDVIWRLNAASYSS</sequence>
<dbReference type="PRINTS" id="PR00420">
    <property type="entry name" value="RNGMNOXGNASE"/>
</dbReference>
<reference evidence="7" key="1">
    <citation type="journal article" date="2019" name="Int. J. Syst. Evol. Microbiol.">
        <title>The Global Catalogue of Microorganisms (GCM) 10K type strain sequencing project: providing services to taxonomists for standard genome sequencing and annotation.</title>
        <authorList>
            <consortium name="The Broad Institute Genomics Platform"/>
            <consortium name="The Broad Institute Genome Sequencing Center for Infectious Disease"/>
            <person name="Wu L."/>
            <person name="Ma J."/>
        </authorList>
    </citation>
    <scope>NUCLEOTIDE SEQUENCE [LARGE SCALE GENOMIC DNA]</scope>
    <source>
        <strain evidence="7">CECT 8010</strain>
    </source>
</reference>
<gene>
    <name evidence="6" type="ORF">ACFOW1_09860</name>
</gene>
<comment type="similarity">
    <text evidence="4">Belongs to the 3-hydroxybenzoate 6-hydroxylase family.</text>
</comment>
<name>A0ABV8PZU6_9BACT</name>
<organism evidence="6 7">
    <name type="scientific">Parasediminibacterium paludis</name>
    <dbReference type="NCBI Taxonomy" id="908966"/>
    <lineage>
        <taxon>Bacteria</taxon>
        <taxon>Pseudomonadati</taxon>
        <taxon>Bacteroidota</taxon>
        <taxon>Chitinophagia</taxon>
        <taxon>Chitinophagales</taxon>
        <taxon>Chitinophagaceae</taxon>
        <taxon>Parasediminibacterium</taxon>
    </lineage>
</organism>
<dbReference type="InterPro" id="IPR036249">
    <property type="entry name" value="Thioredoxin-like_sf"/>
</dbReference>
<dbReference type="InterPro" id="IPR002938">
    <property type="entry name" value="FAD-bd"/>
</dbReference>
<accession>A0ABV8PZU6</accession>
<dbReference type="Pfam" id="PF01494">
    <property type="entry name" value="FAD_binding_3"/>
    <property type="match status" value="1"/>
</dbReference>